<dbReference type="AlphaFoldDB" id="A0A0F9VMK5"/>
<protein>
    <submittedName>
        <fullName evidence="1">Uncharacterized protein</fullName>
    </submittedName>
</protein>
<proteinExistence type="predicted"/>
<sequence>MPNDLETMQEIVKEDLELMQEVIREDILPLIQFREQLEKKAFENAFDEMKSLEEEV</sequence>
<comment type="caution">
    <text evidence="1">The sequence shown here is derived from an EMBL/GenBank/DDBJ whole genome shotgun (WGS) entry which is preliminary data.</text>
</comment>
<evidence type="ECO:0000313" key="1">
    <source>
        <dbReference type="EMBL" id="KKN74721.1"/>
    </source>
</evidence>
<dbReference type="EMBL" id="LAZR01000321">
    <property type="protein sequence ID" value="KKN74721.1"/>
    <property type="molecule type" value="Genomic_DNA"/>
</dbReference>
<accession>A0A0F9VMK5</accession>
<organism evidence="1">
    <name type="scientific">marine sediment metagenome</name>
    <dbReference type="NCBI Taxonomy" id="412755"/>
    <lineage>
        <taxon>unclassified sequences</taxon>
        <taxon>metagenomes</taxon>
        <taxon>ecological metagenomes</taxon>
    </lineage>
</organism>
<gene>
    <name evidence="1" type="ORF">LCGC14_0387630</name>
</gene>
<reference evidence="1" key="1">
    <citation type="journal article" date="2015" name="Nature">
        <title>Complex archaea that bridge the gap between prokaryotes and eukaryotes.</title>
        <authorList>
            <person name="Spang A."/>
            <person name="Saw J.H."/>
            <person name="Jorgensen S.L."/>
            <person name="Zaremba-Niedzwiedzka K."/>
            <person name="Martijn J."/>
            <person name="Lind A.E."/>
            <person name="van Eijk R."/>
            <person name="Schleper C."/>
            <person name="Guy L."/>
            <person name="Ettema T.J."/>
        </authorList>
    </citation>
    <scope>NUCLEOTIDE SEQUENCE</scope>
</reference>
<name>A0A0F9VMK5_9ZZZZ</name>